<dbReference type="Gene3D" id="2.40.50.90">
    <property type="match status" value="1"/>
</dbReference>
<dbReference type="InterPro" id="IPR035437">
    <property type="entry name" value="SNase_OB-fold_sf"/>
</dbReference>
<evidence type="ECO:0000313" key="6">
    <source>
        <dbReference type="EMBL" id="PIU33103.1"/>
    </source>
</evidence>
<dbReference type="Pfam" id="PF00565">
    <property type="entry name" value="SNase"/>
    <property type="match status" value="1"/>
</dbReference>
<dbReference type="AlphaFoldDB" id="A0A2M6YPQ8"/>
<gene>
    <name evidence="6" type="ORF">COT04_01705</name>
</gene>
<dbReference type="PROSITE" id="PS50830">
    <property type="entry name" value="TNASE_3"/>
    <property type="match status" value="1"/>
</dbReference>
<dbReference type="PANTHER" id="PTHR12302:SF3">
    <property type="entry name" value="SERINE_THREONINE-PROTEIN KINASE 31"/>
    <property type="match status" value="1"/>
</dbReference>
<keyword evidence="4" id="KW-1133">Transmembrane helix</keyword>
<reference evidence="7" key="1">
    <citation type="submission" date="2017-09" db="EMBL/GenBank/DDBJ databases">
        <title>Depth-based differentiation of microbial function through sediment-hosted aquifers and enrichment of novel symbionts in the deep terrestrial subsurface.</title>
        <authorList>
            <person name="Probst A.J."/>
            <person name="Ladd B."/>
            <person name="Jarett J.K."/>
            <person name="Geller-Mcgrath D.E."/>
            <person name="Sieber C.M.K."/>
            <person name="Emerson J.B."/>
            <person name="Anantharaman K."/>
            <person name="Thomas B.C."/>
            <person name="Malmstrom R."/>
            <person name="Stieglmeier M."/>
            <person name="Klingl A."/>
            <person name="Woyke T."/>
            <person name="Ryan C.M."/>
            <person name="Banfield J.F."/>
        </authorList>
    </citation>
    <scope>NUCLEOTIDE SEQUENCE [LARGE SCALE GENOMIC DNA]</scope>
</reference>
<dbReference type="SUPFAM" id="SSF50199">
    <property type="entry name" value="Staphylococcal nuclease"/>
    <property type="match status" value="1"/>
</dbReference>
<keyword evidence="4" id="KW-0472">Membrane</keyword>
<dbReference type="EMBL" id="PEXA01000051">
    <property type="protein sequence ID" value="PIU33103.1"/>
    <property type="molecule type" value="Genomic_DNA"/>
</dbReference>
<protein>
    <recommendedName>
        <fullName evidence="5">TNase-like domain-containing protein</fullName>
    </recommendedName>
</protein>
<keyword evidence="1" id="KW-0540">Nuclease</keyword>
<evidence type="ECO:0000259" key="5">
    <source>
        <dbReference type="PROSITE" id="PS50830"/>
    </source>
</evidence>
<evidence type="ECO:0000313" key="7">
    <source>
        <dbReference type="Proteomes" id="UP000229559"/>
    </source>
</evidence>
<evidence type="ECO:0000256" key="4">
    <source>
        <dbReference type="SAM" id="Phobius"/>
    </source>
</evidence>
<evidence type="ECO:0000256" key="1">
    <source>
        <dbReference type="ARBA" id="ARBA00022722"/>
    </source>
</evidence>
<keyword evidence="3" id="KW-0378">Hydrolase</keyword>
<feature type="domain" description="TNase-like" evidence="5">
    <location>
        <begin position="38"/>
        <end position="150"/>
    </location>
</feature>
<keyword evidence="4" id="KW-0812">Transmembrane</keyword>
<feature type="transmembrane region" description="Helical" evidence="4">
    <location>
        <begin position="6"/>
        <end position="25"/>
    </location>
</feature>
<organism evidence="6 7">
    <name type="scientific">Candidatus Shapirobacteria bacterium CG07_land_8_20_14_0_80_39_12</name>
    <dbReference type="NCBI Taxonomy" id="1974480"/>
    <lineage>
        <taxon>Bacteria</taxon>
        <taxon>Candidatus Shapironibacteriota</taxon>
    </lineage>
</organism>
<evidence type="ECO:0000256" key="2">
    <source>
        <dbReference type="ARBA" id="ARBA00022759"/>
    </source>
</evidence>
<dbReference type="GO" id="GO:0016787">
    <property type="term" value="F:hydrolase activity"/>
    <property type="evidence" value="ECO:0007669"/>
    <property type="project" value="UniProtKB-KW"/>
</dbReference>
<keyword evidence="2" id="KW-0255">Endonuclease</keyword>
<dbReference type="Proteomes" id="UP000229559">
    <property type="component" value="Unassembled WGS sequence"/>
</dbReference>
<evidence type="ECO:0000256" key="3">
    <source>
        <dbReference type="ARBA" id="ARBA00022801"/>
    </source>
</evidence>
<accession>A0A2M6YPQ8</accession>
<sequence length="223" mass="25325">MMKKHLTWLGFILLIPSLLFNFFLYQKIQNTPSSGILVIEVLDGDTLLLDGKERLRLRQVDAPELSFCGGEQAKKLMIDLAKGKRVVIKEQILDQYGRPMALIYQDGKLLNLKILASGWARYHADQTTQAGILKEAAGKAKEEGKGIFSSLCYQTENLQKPECLIKGNVDKNSTARKYYFPGCAQYEFTIVEKDLGEDWFCTEKEAQKAGFTRAETCRNKTYH</sequence>
<name>A0A2M6YPQ8_9BACT</name>
<dbReference type="GO" id="GO:0004519">
    <property type="term" value="F:endonuclease activity"/>
    <property type="evidence" value="ECO:0007669"/>
    <property type="project" value="UniProtKB-KW"/>
</dbReference>
<dbReference type="PANTHER" id="PTHR12302">
    <property type="entry name" value="EBNA2 BINDING PROTEIN P100"/>
    <property type="match status" value="1"/>
</dbReference>
<proteinExistence type="predicted"/>
<comment type="caution">
    <text evidence="6">The sequence shown here is derived from an EMBL/GenBank/DDBJ whole genome shotgun (WGS) entry which is preliminary data.</text>
</comment>
<dbReference type="SMART" id="SM00318">
    <property type="entry name" value="SNc"/>
    <property type="match status" value="1"/>
</dbReference>
<dbReference type="InterPro" id="IPR016071">
    <property type="entry name" value="Staphylococal_nuclease_OB-fold"/>
</dbReference>